<evidence type="ECO:0000313" key="1">
    <source>
        <dbReference type="Proteomes" id="UP000887562"/>
    </source>
</evidence>
<dbReference type="AlphaFoldDB" id="A0A915EYS7"/>
<sequence length="206" mass="23469">KGKPKCLHLPISSQQTYLSFYDPKYSQIITLNTTSTASFHVVDSESTFTNGSLYSRKNSKHTTKVKTTDRNGHKQISTSLLPSNHITAQRELHQYTLTALGYHDPHTQTSAANVYIVQPPNPCITNKPSRPETKLVLCNTGDKFESTSATPYFHRQSEDHYYIFKTQLLYYLKCRLKAITLLETIYQTTVYPNFGHLTSPFKNVNS</sequence>
<reference evidence="2" key="1">
    <citation type="submission" date="2022-11" db="UniProtKB">
        <authorList>
            <consortium name="WormBaseParasite"/>
        </authorList>
    </citation>
    <scope>IDENTIFICATION</scope>
</reference>
<organism evidence="1 2">
    <name type="scientific">Echinococcus canadensis</name>
    <dbReference type="NCBI Taxonomy" id="519352"/>
    <lineage>
        <taxon>Eukaryota</taxon>
        <taxon>Metazoa</taxon>
        <taxon>Spiralia</taxon>
        <taxon>Lophotrochozoa</taxon>
        <taxon>Platyhelminthes</taxon>
        <taxon>Cestoda</taxon>
        <taxon>Eucestoda</taxon>
        <taxon>Cyclophyllidea</taxon>
        <taxon>Taeniidae</taxon>
        <taxon>Echinococcus</taxon>
        <taxon>Echinococcus canadensis group</taxon>
    </lineage>
</organism>
<evidence type="ECO:0000313" key="2">
    <source>
        <dbReference type="WBParaSite" id="maker-E.canG7_contigs_7993-snap-gene-0.0-mRNA-1"/>
    </source>
</evidence>
<dbReference type="WBParaSite" id="maker-E.canG7_contigs_7993-snap-gene-0.0-mRNA-1">
    <property type="protein sequence ID" value="maker-E.canG7_contigs_7993-snap-gene-0.0-mRNA-1"/>
    <property type="gene ID" value="EcG7_09804"/>
</dbReference>
<dbReference type="Proteomes" id="UP000887562">
    <property type="component" value="Unplaced"/>
</dbReference>
<keyword evidence="1" id="KW-1185">Reference proteome</keyword>
<accession>A0A915EYS7</accession>
<proteinExistence type="predicted"/>
<protein>
    <submittedName>
        <fullName evidence="2">Uncharacterized protein</fullName>
    </submittedName>
</protein>
<name>A0A915EYS7_9CEST</name>